<name>A0A419W643_9BACT</name>
<evidence type="ECO:0000313" key="2">
    <source>
        <dbReference type="EMBL" id="RKD90906.1"/>
    </source>
</evidence>
<dbReference type="InterPro" id="IPR001910">
    <property type="entry name" value="Inosine/uridine_hydrolase_dom"/>
</dbReference>
<evidence type="ECO:0000313" key="3">
    <source>
        <dbReference type="Proteomes" id="UP000283387"/>
    </source>
</evidence>
<comment type="caution">
    <text evidence="2">The sequence shown here is derived from an EMBL/GenBank/DDBJ whole genome shotgun (WGS) entry which is preliminary data.</text>
</comment>
<keyword evidence="2" id="KW-0378">Hydrolase</keyword>
<dbReference type="Gene3D" id="3.90.245.10">
    <property type="entry name" value="Ribonucleoside hydrolase-like"/>
    <property type="match status" value="1"/>
</dbReference>
<dbReference type="Proteomes" id="UP000283387">
    <property type="component" value="Unassembled WGS sequence"/>
</dbReference>
<evidence type="ECO:0000259" key="1">
    <source>
        <dbReference type="Pfam" id="PF01156"/>
    </source>
</evidence>
<dbReference type="Pfam" id="PF01156">
    <property type="entry name" value="IU_nuc_hydro"/>
    <property type="match status" value="1"/>
</dbReference>
<dbReference type="GO" id="GO:0016799">
    <property type="term" value="F:hydrolase activity, hydrolyzing N-glycosyl compounds"/>
    <property type="evidence" value="ECO:0007669"/>
    <property type="project" value="InterPro"/>
</dbReference>
<proteinExistence type="predicted"/>
<dbReference type="SUPFAM" id="SSF53590">
    <property type="entry name" value="Nucleoside hydrolase"/>
    <property type="match status" value="1"/>
</dbReference>
<gene>
    <name evidence="2" type="ORF">BC643_1251</name>
</gene>
<sequence length="334" mass="36777">MVLSALLFTASAFAQEQSVDYNQVIKVRTRVIIDNDFGGDPDGLFQLAHHLLSPTVDVKAIIGSKHYDGGFYGYPGDATYSAKMASELLAVMHLSEKYSVYEGSSSELKDTLTPMESEGAKAIVREAMRDDVKEPLYVVCGAGLTNIASAWLMEPQIAERIILIWIGGTEYDGLATPPPGATKNWEYNTGIDAKACQVIFNQSNIPIWQVPRDAYRQALTSYAELTYKVKGMGDTGRFLVSRLDDLMKRADKGLGEAYALGDSPLVLLTALQSAWEVDPSSSKYAVKKAPRVNGKGYFEENRNGRGIRVYYDLDVRLMFEDFFAKLALFSGSPG</sequence>
<protein>
    <submittedName>
        <fullName evidence="2">Inosine-uridine nucleoside N-ribohydrolase</fullName>
    </submittedName>
</protein>
<dbReference type="InterPro" id="IPR036452">
    <property type="entry name" value="Ribo_hydro-like"/>
</dbReference>
<accession>A0A419W643</accession>
<dbReference type="AlphaFoldDB" id="A0A419W643"/>
<organism evidence="2 3">
    <name type="scientific">Mangrovibacterium diazotrophicum</name>
    <dbReference type="NCBI Taxonomy" id="1261403"/>
    <lineage>
        <taxon>Bacteria</taxon>
        <taxon>Pseudomonadati</taxon>
        <taxon>Bacteroidota</taxon>
        <taxon>Bacteroidia</taxon>
        <taxon>Marinilabiliales</taxon>
        <taxon>Prolixibacteraceae</taxon>
        <taxon>Mangrovibacterium</taxon>
    </lineage>
</organism>
<reference evidence="2 3" key="1">
    <citation type="submission" date="2018-09" db="EMBL/GenBank/DDBJ databases">
        <title>Genomic Encyclopedia of Archaeal and Bacterial Type Strains, Phase II (KMG-II): from individual species to whole genera.</title>
        <authorList>
            <person name="Goeker M."/>
        </authorList>
    </citation>
    <scope>NUCLEOTIDE SEQUENCE [LARGE SCALE GENOMIC DNA]</scope>
    <source>
        <strain evidence="2 3">DSM 27148</strain>
    </source>
</reference>
<dbReference type="EMBL" id="RAPN01000001">
    <property type="protein sequence ID" value="RKD90906.1"/>
    <property type="molecule type" value="Genomic_DNA"/>
</dbReference>
<feature type="domain" description="Inosine/uridine-preferring nucleoside hydrolase" evidence="1">
    <location>
        <begin position="31"/>
        <end position="261"/>
    </location>
</feature>
<keyword evidence="3" id="KW-1185">Reference proteome</keyword>